<dbReference type="PIRSF" id="PIRSF037238">
    <property type="entry name" value="Carboxypeptidase_G2"/>
    <property type="match status" value="1"/>
</dbReference>
<feature type="domain" description="Peptidase M20 dimerisation" evidence="5">
    <location>
        <begin position="184"/>
        <end position="282"/>
    </location>
</feature>
<comment type="caution">
    <text evidence="6">The sequence shown here is derived from an EMBL/GenBank/DDBJ whole genome shotgun (WGS) entry which is preliminary data.</text>
</comment>
<dbReference type="Gene3D" id="3.30.70.360">
    <property type="match status" value="1"/>
</dbReference>
<reference evidence="7" key="1">
    <citation type="journal article" date="2019" name="Int. J. Syst. Evol. Microbiol.">
        <title>The Global Catalogue of Microorganisms (GCM) 10K type strain sequencing project: providing services to taxonomists for standard genome sequencing and annotation.</title>
        <authorList>
            <consortium name="The Broad Institute Genomics Platform"/>
            <consortium name="The Broad Institute Genome Sequencing Center for Infectious Disease"/>
            <person name="Wu L."/>
            <person name="Ma J."/>
        </authorList>
    </citation>
    <scope>NUCLEOTIDE SEQUENCE [LARGE SCALE GENOMIC DNA]</scope>
    <source>
        <strain evidence="7">JCM 15309</strain>
    </source>
</reference>
<dbReference type="InterPro" id="IPR036264">
    <property type="entry name" value="Bact_exopeptidase_dim_dom"/>
</dbReference>
<dbReference type="PANTHER" id="PTHR43808">
    <property type="entry name" value="ACETYLORNITHINE DEACETYLASE"/>
    <property type="match status" value="1"/>
</dbReference>
<dbReference type="EMBL" id="BAAAPB010000001">
    <property type="protein sequence ID" value="GAA1957377.1"/>
    <property type="molecule type" value="Genomic_DNA"/>
</dbReference>
<evidence type="ECO:0000313" key="7">
    <source>
        <dbReference type="Proteomes" id="UP001500571"/>
    </source>
</evidence>
<accession>A0ABP5C694</accession>
<dbReference type="Gene3D" id="3.40.630.10">
    <property type="entry name" value="Zn peptidases"/>
    <property type="match status" value="1"/>
</dbReference>
<keyword evidence="2" id="KW-0479">Metal-binding</keyword>
<dbReference type="SUPFAM" id="SSF55031">
    <property type="entry name" value="Bacterial exopeptidase dimerisation domain"/>
    <property type="match status" value="1"/>
</dbReference>
<keyword evidence="4" id="KW-0862">Zinc</keyword>
<dbReference type="InterPro" id="IPR017150">
    <property type="entry name" value="Pept_M20_glutamate_carboxypep"/>
</dbReference>
<proteinExistence type="predicted"/>
<name>A0ABP5C694_9ACTN</name>
<dbReference type="PANTHER" id="PTHR43808:SF9">
    <property type="entry name" value="BLL0789 PROTEIN"/>
    <property type="match status" value="1"/>
</dbReference>
<dbReference type="RefSeq" id="WP_344044191.1">
    <property type="nucleotide sequence ID" value="NZ_BAAAPB010000001.1"/>
</dbReference>
<dbReference type="Proteomes" id="UP001500571">
    <property type="component" value="Unassembled WGS sequence"/>
</dbReference>
<dbReference type="InterPro" id="IPR001261">
    <property type="entry name" value="ArgE/DapE_CS"/>
</dbReference>
<comment type="cofactor">
    <cofactor evidence="1">
        <name>Zn(2+)</name>
        <dbReference type="ChEBI" id="CHEBI:29105"/>
    </cofactor>
</comment>
<dbReference type="Pfam" id="PF01546">
    <property type="entry name" value="Peptidase_M20"/>
    <property type="match status" value="1"/>
</dbReference>
<dbReference type="InterPro" id="IPR011650">
    <property type="entry name" value="Peptidase_M20_dimer"/>
</dbReference>
<organism evidence="6 7">
    <name type="scientific">Nocardioides panacihumi</name>
    <dbReference type="NCBI Taxonomy" id="400774"/>
    <lineage>
        <taxon>Bacteria</taxon>
        <taxon>Bacillati</taxon>
        <taxon>Actinomycetota</taxon>
        <taxon>Actinomycetes</taxon>
        <taxon>Propionibacteriales</taxon>
        <taxon>Nocardioidaceae</taxon>
        <taxon>Nocardioides</taxon>
    </lineage>
</organism>
<evidence type="ECO:0000256" key="2">
    <source>
        <dbReference type="ARBA" id="ARBA00022723"/>
    </source>
</evidence>
<evidence type="ECO:0000259" key="5">
    <source>
        <dbReference type="Pfam" id="PF07687"/>
    </source>
</evidence>
<keyword evidence="3" id="KW-0378">Hydrolase</keyword>
<gene>
    <name evidence="6" type="ORF">GCM10009798_15970</name>
</gene>
<dbReference type="InterPro" id="IPR002933">
    <property type="entry name" value="Peptidase_M20"/>
</dbReference>
<dbReference type="SUPFAM" id="SSF53187">
    <property type="entry name" value="Zn-dependent exopeptidases"/>
    <property type="match status" value="1"/>
</dbReference>
<dbReference type="CDD" id="cd03885">
    <property type="entry name" value="M20_CPDG2"/>
    <property type="match status" value="1"/>
</dbReference>
<evidence type="ECO:0000256" key="1">
    <source>
        <dbReference type="ARBA" id="ARBA00001947"/>
    </source>
</evidence>
<evidence type="ECO:0000256" key="4">
    <source>
        <dbReference type="ARBA" id="ARBA00022833"/>
    </source>
</evidence>
<evidence type="ECO:0000313" key="6">
    <source>
        <dbReference type="EMBL" id="GAA1957377.1"/>
    </source>
</evidence>
<dbReference type="InterPro" id="IPR050072">
    <property type="entry name" value="Peptidase_M20A"/>
</dbReference>
<protein>
    <submittedName>
        <fullName evidence="6">M20/M25/M40 family metallo-hydrolase</fullName>
    </submittedName>
</protein>
<dbReference type="Pfam" id="PF07687">
    <property type="entry name" value="M20_dimer"/>
    <property type="match status" value="1"/>
</dbReference>
<keyword evidence="7" id="KW-1185">Reference proteome</keyword>
<evidence type="ECO:0000256" key="3">
    <source>
        <dbReference type="ARBA" id="ARBA00022801"/>
    </source>
</evidence>
<sequence length="389" mass="40126">MEGWTDALRAATERSFDAFVTELAALVSIDSGTDDRAGVARAAGRLVELLRARGMDVTRPPVASGVPPVVATMRGRGSKRLLLCGHLDTVFATGSAERRPFSVRDGIATGPGVCDDKGGLLAGVFAMEALLATGFDDFDTLTLLATTDEETGSNAARAVMAELAAVHDVGLCLEGARDDGSLVTGRAGVADVVVEVRGRAAHAGIEPERGLNAAVDTARLAVAIAALNGRWEDVKVNVGVLSSGERANVVPEHGRLVVDVRGTSADSFDAAITAIREVASDVPVGVQVTVRVENPAPPWRADRRAQAVADRAVLVAKSLGIDIQTADTGGSADANLLADLGLPVLDGLGPVGGGDHSADEWLDLVSAPDRLLLLAALIVDLCQGDPDQF</sequence>
<dbReference type="PROSITE" id="PS00758">
    <property type="entry name" value="ARGE_DAPE_CPG2_1"/>
    <property type="match status" value="1"/>
</dbReference>